<dbReference type="OrthoDB" id="4924398at2759"/>
<gene>
    <name evidence="1" type="ORF">TPAR_05095</name>
</gene>
<dbReference type="EMBL" id="PKSG01000493">
    <property type="protein sequence ID" value="POR34705.1"/>
    <property type="molecule type" value="Genomic_DNA"/>
</dbReference>
<reference evidence="1 2" key="1">
    <citation type="submission" date="2018-01" db="EMBL/GenBank/DDBJ databases">
        <title>Harnessing the power of phylogenomics to disentangle the directionality and signatures of interkingdom host jumping in the parasitic fungal genus Tolypocladium.</title>
        <authorList>
            <person name="Quandt C.A."/>
            <person name="Patterson W."/>
            <person name="Spatafora J.W."/>
        </authorList>
    </citation>
    <scope>NUCLEOTIDE SEQUENCE [LARGE SCALE GENOMIC DNA]</scope>
    <source>
        <strain evidence="1 2">NRBC 100945</strain>
    </source>
</reference>
<accession>A0A2S4KWY5</accession>
<comment type="caution">
    <text evidence="1">The sequence shown here is derived from an EMBL/GenBank/DDBJ whole genome shotgun (WGS) entry which is preliminary data.</text>
</comment>
<name>A0A2S4KWY5_9HYPO</name>
<dbReference type="AlphaFoldDB" id="A0A2S4KWY5"/>
<organism evidence="1 2">
    <name type="scientific">Tolypocladium paradoxum</name>
    <dbReference type="NCBI Taxonomy" id="94208"/>
    <lineage>
        <taxon>Eukaryota</taxon>
        <taxon>Fungi</taxon>
        <taxon>Dikarya</taxon>
        <taxon>Ascomycota</taxon>
        <taxon>Pezizomycotina</taxon>
        <taxon>Sordariomycetes</taxon>
        <taxon>Hypocreomycetidae</taxon>
        <taxon>Hypocreales</taxon>
        <taxon>Ophiocordycipitaceae</taxon>
        <taxon>Tolypocladium</taxon>
    </lineage>
</organism>
<protein>
    <submittedName>
        <fullName evidence="1">Uncharacterized protein</fullName>
    </submittedName>
</protein>
<proteinExistence type="predicted"/>
<evidence type="ECO:0000313" key="2">
    <source>
        <dbReference type="Proteomes" id="UP000237481"/>
    </source>
</evidence>
<sequence>METPASRLSGSKASSKFPFCPEALSIHERARRQPRTRILVEPLFWTKLHLDLLCCTFSECSLAPPTIMNLDIAGDDRKLRRFERDFAAYDWWGGKESNLCDLIAHNHCPLSCFLNLHFQLGGYRTQILPCTYFCLREDCEGDNEGLPRPIAAHIDYRHIVFLRKQKLDTGLRYTRYYRHNLPAVTLAAIKLKRLVPTEQLHEPYLVAILIALAQRQRWVLGPTRTQQVAGVTAKLLYSSDDVEFMHLYSANISCSFLKMFDDPAVAPPAPHSLPIQITAIPYKPIETFRGRVLALMLSATNPDEVGKSDDLIVFT</sequence>
<keyword evidence="2" id="KW-1185">Reference proteome</keyword>
<dbReference type="Proteomes" id="UP000237481">
    <property type="component" value="Unassembled WGS sequence"/>
</dbReference>
<evidence type="ECO:0000313" key="1">
    <source>
        <dbReference type="EMBL" id="POR34705.1"/>
    </source>
</evidence>